<reference evidence="8 9" key="1">
    <citation type="journal article" date="2014" name="Genome Announc.">
        <title>Draft Genome Sequence of the Iron-Oxidizing, Acidophilic, and Halotolerant 'Thiobacillus prosperus' Type Strain DSM 5130.</title>
        <authorList>
            <person name="Ossandon F.J."/>
            <person name="Cardenas J.P."/>
            <person name="Corbett M."/>
            <person name="Quatrini R."/>
            <person name="Holmes D.S."/>
            <person name="Watkin E."/>
        </authorList>
    </citation>
    <scope>NUCLEOTIDE SEQUENCE [LARGE SCALE GENOMIC DNA]</scope>
    <source>
        <strain evidence="8 9">DSM 5130</strain>
    </source>
</reference>
<dbReference type="SUPFAM" id="SSF53850">
    <property type="entry name" value="Periplasmic binding protein-like II"/>
    <property type="match status" value="1"/>
</dbReference>
<keyword evidence="2 5" id="KW-0813">Transport</keyword>
<keyword evidence="9" id="KW-1185">Reference proteome</keyword>
<evidence type="ECO:0000256" key="3">
    <source>
        <dbReference type="ARBA" id="ARBA00022729"/>
    </source>
</evidence>
<feature type="chain" id="PRO_5008343209" description="Putrescine-binding periplasmic protein" evidence="7">
    <location>
        <begin position="23"/>
        <end position="353"/>
    </location>
</feature>
<protein>
    <recommendedName>
        <fullName evidence="5">Putrescine-binding periplasmic protein</fullName>
    </recommendedName>
</protein>
<comment type="subcellular location">
    <subcellularLocation>
        <location evidence="1 5">Periplasm</location>
    </subcellularLocation>
</comment>
<dbReference type="STRING" id="160660.BJI67_10430"/>
<dbReference type="PANTHER" id="PTHR30222:SF17">
    <property type="entry name" value="SPERMIDINE_PUTRESCINE-BINDING PERIPLASMIC PROTEIN"/>
    <property type="match status" value="1"/>
</dbReference>
<keyword evidence="4 5" id="KW-0574">Periplasm</keyword>
<evidence type="ECO:0000256" key="7">
    <source>
        <dbReference type="SAM" id="SignalP"/>
    </source>
</evidence>
<name>A0A1A6C2S0_9GAMM</name>
<proteinExistence type="inferred from homology"/>
<feature type="signal peptide" evidence="7">
    <location>
        <begin position="1"/>
        <end position="22"/>
    </location>
</feature>
<dbReference type="CDD" id="cd13590">
    <property type="entry name" value="PBP2_PotD_PotF_like"/>
    <property type="match status" value="1"/>
</dbReference>
<evidence type="ECO:0000256" key="2">
    <source>
        <dbReference type="ARBA" id="ARBA00022448"/>
    </source>
</evidence>
<evidence type="ECO:0000313" key="9">
    <source>
        <dbReference type="Proteomes" id="UP000029273"/>
    </source>
</evidence>
<dbReference type="RefSeq" id="WP_065089843.1">
    <property type="nucleotide sequence ID" value="NZ_JQSG02000006.1"/>
</dbReference>
<comment type="function">
    <text evidence="5">Required for the activity of the bacterial periplasmic transport system of putrescine.</text>
</comment>
<dbReference type="PANTHER" id="PTHR30222">
    <property type="entry name" value="SPERMIDINE/PUTRESCINE-BINDING PERIPLASMIC PROTEIN"/>
    <property type="match status" value="1"/>
</dbReference>
<evidence type="ECO:0000256" key="6">
    <source>
        <dbReference type="PIRSR" id="PIRSR019574-1"/>
    </source>
</evidence>
<dbReference type="PRINTS" id="PR00909">
    <property type="entry name" value="SPERMDNBNDNG"/>
</dbReference>
<feature type="binding site" evidence="6">
    <location>
        <position position="33"/>
    </location>
    <ligand>
        <name>spermidine</name>
        <dbReference type="ChEBI" id="CHEBI:57834"/>
    </ligand>
</feature>
<comment type="similarity">
    <text evidence="5">Belongs to the bacterial solute-binding protein PotD/PotF family.</text>
</comment>
<dbReference type="GO" id="GO:0042597">
    <property type="term" value="C:periplasmic space"/>
    <property type="evidence" value="ECO:0007669"/>
    <property type="project" value="UniProtKB-SubCell"/>
</dbReference>
<feature type="binding site" evidence="6">
    <location>
        <position position="82"/>
    </location>
    <ligand>
        <name>spermidine</name>
        <dbReference type="ChEBI" id="CHEBI:57834"/>
    </ligand>
</feature>
<evidence type="ECO:0000256" key="5">
    <source>
        <dbReference type="PIRNR" id="PIRNR019574"/>
    </source>
</evidence>
<dbReference type="PIRSF" id="PIRSF019574">
    <property type="entry name" value="Periplasmic_polyamine_BP"/>
    <property type="match status" value="1"/>
</dbReference>
<evidence type="ECO:0000256" key="1">
    <source>
        <dbReference type="ARBA" id="ARBA00004418"/>
    </source>
</evidence>
<comment type="caution">
    <text evidence="8">The sequence shown here is derived from an EMBL/GenBank/DDBJ whole genome shotgun (WGS) entry which is preliminary data.</text>
</comment>
<dbReference type="EMBL" id="JQSG02000006">
    <property type="protein sequence ID" value="OBS08849.1"/>
    <property type="molecule type" value="Genomic_DNA"/>
</dbReference>
<accession>A0A1A6C2S0</accession>
<dbReference type="InterPro" id="IPR006059">
    <property type="entry name" value="SBP"/>
</dbReference>
<dbReference type="GO" id="GO:0019808">
    <property type="term" value="F:polyamine binding"/>
    <property type="evidence" value="ECO:0007669"/>
    <property type="project" value="InterPro"/>
</dbReference>
<keyword evidence="3 7" id="KW-0732">Signal</keyword>
<dbReference type="Pfam" id="PF13416">
    <property type="entry name" value="SBP_bac_8"/>
    <property type="match status" value="1"/>
</dbReference>
<gene>
    <name evidence="8" type="ORF">Thpro_023099</name>
</gene>
<organism evidence="8 9">
    <name type="scientific">Acidihalobacter prosperus</name>
    <dbReference type="NCBI Taxonomy" id="160660"/>
    <lineage>
        <taxon>Bacteria</taxon>
        <taxon>Pseudomonadati</taxon>
        <taxon>Pseudomonadota</taxon>
        <taxon>Gammaproteobacteria</taxon>
        <taxon>Chromatiales</taxon>
        <taxon>Ectothiorhodospiraceae</taxon>
        <taxon>Acidihalobacter</taxon>
    </lineage>
</organism>
<evidence type="ECO:0000256" key="4">
    <source>
        <dbReference type="ARBA" id="ARBA00022764"/>
    </source>
</evidence>
<evidence type="ECO:0000313" key="8">
    <source>
        <dbReference type="EMBL" id="OBS08849.1"/>
    </source>
</evidence>
<sequence length="353" mass="39684">MKLLKKSLLLLSIAALPALASAEQTLYLFNWTEYMNPKIIKQFEAKYHVKVVQTYYSSNSELLAKLNAGGTSQYDVVVPSNYMIERMAHAGLIRKLDKSKLPNFKNLMPEFQNTAYDPNDEYAIPYQWGTTALAYDTRKFKNPPQTWGILFDPKVNPSYPFALMGGSGQDTLHAACAYLGYGFNCDKVEQWKEAAKLVIETKKRHNFVGFVDGTPALHQLEKGVIAAGIVYNGDLANEIESSPKATKYIKYIIPKGGAEVWVDNMAIPSHAPNPELAYKFINFILDAKIGAELSNYNVYASPNAAAKPYLDKVLTSPLVQPTAEQWKRLHYMPGLKGEKMQAYQAIWRAVREH</sequence>
<dbReference type="InterPro" id="IPR001188">
    <property type="entry name" value="Sperm_putr-bd"/>
</dbReference>
<dbReference type="Proteomes" id="UP000029273">
    <property type="component" value="Unassembled WGS sequence"/>
</dbReference>
<dbReference type="GO" id="GO:0015846">
    <property type="term" value="P:polyamine transport"/>
    <property type="evidence" value="ECO:0007669"/>
    <property type="project" value="InterPro"/>
</dbReference>
<dbReference type="Gene3D" id="3.40.190.10">
    <property type="entry name" value="Periplasmic binding protein-like II"/>
    <property type="match status" value="2"/>
</dbReference>
<dbReference type="OrthoDB" id="9769319at2"/>
<dbReference type="AlphaFoldDB" id="A0A1A6C2S0"/>